<evidence type="ECO:0000313" key="3">
    <source>
        <dbReference type="EMBL" id="NUZ05309.1"/>
    </source>
</evidence>
<dbReference type="EMBL" id="JABWMJ010000002">
    <property type="protein sequence ID" value="NUZ05309.1"/>
    <property type="molecule type" value="Genomic_DNA"/>
</dbReference>
<dbReference type="RefSeq" id="WP_176067058.1">
    <property type="nucleotide sequence ID" value="NZ_JABWMJ010000002.1"/>
</dbReference>
<keyword evidence="3" id="KW-0808">Transferase</keyword>
<evidence type="ECO:0000259" key="2">
    <source>
        <dbReference type="Pfam" id="PF00535"/>
    </source>
</evidence>
<dbReference type="Proteomes" id="UP000529637">
    <property type="component" value="Unassembled WGS sequence"/>
</dbReference>
<dbReference type="SUPFAM" id="SSF53448">
    <property type="entry name" value="Nucleotide-diphospho-sugar transferases"/>
    <property type="match status" value="1"/>
</dbReference>
<dbReference type="PANTHER" id="PTHR43630:SF2">
    <property type="entry name" value="GLYCOSYLTRANSFERASE"/>
    <property type="match status" value="1"/>
</dbReference>
<dbReference type="InterPro" id="IPR001173">
    <property type="entry name" value="Glyco_trans_2-like"/>
</dbReference>
<organism evidence="3 4">
    <name type="scientific">Piscinibacter koreensis</name>
    <dbReference type="NCBI Taxonomy" id="2742824"/>
    <lineage>
        <taxon>Bacteria</taxon>
        <taxon>Pseudomonadati</taxon>
        <taxon>Pseudomonadota</taxon>
        <taxon>Betaproteobacteria</taxon>
        <taxon>Burkholderiales</taxon>
        <taxon>Sphaerotilaceae</taxon>
        <taxon>Piscinibacter</taxon>
    </lineage>
</organism>
<accession>A0A7Y6NLI6</accession>
<evidence type="ECO:0000256" key="1">
    <source>
        <dbReference type="ARBA" id="ARBA00038494"/>
    </source>
</evidence>
<dbReference type="PANTHER" id="PTHR43630">
    <property type="entry name" value="POLY-BETA-1,6-N-ACETYL-D-GLUCOSAMINE SYNTHASE"/>
    <property type="match status" value="1"/>
</dbReference>
<sequence>MPASPTLTVVIVAKNEAANIAACVASASFADEVLVLDSGSSDGTATLAEQAGARVVATDWPGYGPQVARGFALATGDWVLSLDADERITPALRDEVIAAIRTTTFAGYRIPRVSEFVGRFIEHSGWRPDHTLRLGLRSRSSFTDHFLHAHMTVDGAIGTLQASIVHYSYPDLSDVLGKLDRYSTGHARDMLARGRSGSLGKALLHGGFAFFRTYVIRLGFLDGGHGLMLAIYNAEYAYYKYLKLKFLQSPPTRPEFRG</sequence>
<proteinExistence type="inferred from homology"/>
<dbReference type="GO" id="GO:0016740">
    <property type="term" value="F:transferase activity"/>
    <property type="evidence" value="ECO:0007669"/>
    <property type="project" value="UniProtKB-KW"/>
</dbReference>
<dbReference type="InterPro" id="IPR029044">
    <property type="entry name" value="Nucleotide-diphossugar_trans"/>
</dbReference>
<evidence type="ECO:0000313" key="4">
    <source>
        <dbReference type="Proteomes" id="UP000529637"/>
    </source>
</evidence>
<dbReference type="CDD" id="cd02511">
    <property type="entry name" value="Beta4Glucosyltransferase"/>
    <property type="match status" value="1"/>
</dbReference>
<dbReference type="Gene3D" id="3.90.550.10">
    <property type="entry name" value="Spore Coat Polysaccharide Biosynthesis Protein SpsA, Chain A"/>
    <property type="match status" value="1"/>
</dbReference>
<feature type="domain" description="Glycosyltransferase 2-like" evidence="2">
    <location>
        <begin position="8"/>
        <end position="132"/>
    </location>
</feature>
<name>A0A7Y6NLI6_9BURK</name>
<dbReference type="Pfam" id="PF00535">
    <property type="entry name" value="Glycos_transf_2"/>
    <property type="match status" value="1"/>
</dbReference>
<comment type="similarity">
    <text evidence="1">Belongs to the glycosyltransferase 2 family. WaaE/KdtX subfamily.</text>
</comment>
<gene>
    <name evidence="3" type="ORF">HQN59_05995</name>
</gene>
<comment type="caution">
    <text evidence="3">The sequence shown here is derived from an EMBL/GenBank/DDBJ whole genome shotgun (WGS) entry which is preliminary data.</text>
</comment>
<reference evidence="3 4" key="1">
    <citation type="submission" date="2020-06" db="EMBL/GenBank/DDBJ databases">
        <title>Schlegella sp. ID0723 isolated from air conditioner.</title>
        <authorList>
            <person name="Kim D.Y."/>
            <person name="Kim D.-U."/>
        </authorList>
    </citation>
    <scope>NUCLEOTIDE SEQUENCE [LARGE SCALE GENOMIC DNA]</scope>
    <source>
        <strain evidence="3 4">ID0723</strain>
    </source>
</reference>
<dbReference type="AlphaFoldDB" id="A0A7Y6NLI6"/>
<protein>
    <submittedName>
        <fullName evidence="3">Glycosyltransferase family 2 protein</fullName>
    </submittedName>
</protein>
<keyword evidence="4" id="KW-1185">Reference proteome</keyword>